<keyword evidence="3" id="KW-0238">DNA-binding</keyword>
<comment type="similarity">
    <text evidence="1">Belongs to the LysR transcriptional regulatory family.</text>
</comment>
<dbReference type="RefSeq" id="WP_266601706.1">
    <property type="nucleotide sequence ID" value="NZ_JAPHNL010000253.1"/>
</dbReference>
<keyword evidence="2" id="KW-0805">Transcription regulation</keyword>
<evidence type="ECO:0000256" key="2">
    <source>
        <dbReference type="ARBA" id="ARBA00023015"/>
    </source>
</evidence>
<accession>A0ABT3TY16</accession>
<dbReference type="PANTHER" id="PTHR30346:SF30">
    <property type="entry name" value="SMALL NEUTRAL PROTEASE REGULATORY PROTEIN"/>
    <property type="match status" value="1"/>
</dbReference>
<evidence type="ECO:0000256" key="4">
    <source>
        <dbReference type="ARBA" id="ARBA00023163"/>
    </source>
</evidence>
<comment type="caution">
    <text evidence="6">The sequence shown here is derived from an EMBL/GenBank/DDBJ whole genome shotgun (WGS) entry which is preliminary data.</text>
</comment>
<feature type="domain" description="LysR substrate-binding" evidence="5">
    <location>
        <begin position="3"/>
        <end position="202"/>
    </location>
</feature>
<evidence type="ECO:0000313" key="7">
    <source>
        <dbReference type="Proteomes" id="UP001163064"/>
    </source>
</evidence>
<keyword evidence="4" id="KW-0804">Transcription</keyword>
<evidence type="ECO:0000313" key="6">
    <source>
        <dbReference type="EMBL" id="MCX3061943.1"/>
    </source>
</evidence>
<dbReference type="Gene3D" id="3.40.190.10">
    <property type="entry name" value="Periplasmic binding protein-like II"/>
    <property type="match status" value="2"/>
</dbReference>
<gene>
    <name evidence="6" type="ORF">OFY01_19685</name>
</gene>
<proteinExistence type="inferred from homology"/>
<dbReference type="CDD" id="cd08414">
    <property type="entry name" value="PBP2_LTTR_aromatics_like"/>
    <property type="match status" value="1"/>
</dbReference>
<feature type="non-terminal residue" evidence="6">
    <location>
        <position position="1"/>
    </location>
</feature>
<organism evidence="6 7">
    <name type="scientific">Streptomyces beihaiensis</name>
    <dbReference type="NCBI Taxonomy" id="2984495"/>
    <lineage>
        <taxon>Bacteria</taxon>
        <taxon>Bacillati</taxon>
        <taxon>Actinomycetota</taxon>
        <taxon>Actinomycetes</taxon>
        <taxon>Kitasatosporales</taxon>
        <taxon>Streptomycetaceae</taxon>
        <taxon>Streptomyces</taxon>
    </lineage>
</organism>
<name>A0ABT3TY16_9ACTN</name>
<dbReference type="PANTHER" id="PTHR30346">
    <property type="entry name" value="TRANSCRIPTIONAL DUAL REGULATOR HCAR-RELATED"/>
    <property type="match status" value="1"/>
</dbReference>
<protein>
    <submittedName>
        <fullName evidence="6">LysR family substrate-binding domain-containing protein</fullName>
    </submittedName>
</protein>
<dbReference type="EMBL" id="JAPHNL010000253">
    <property type="protein sequence ID" value="MCX3061943.1"/>
    <property type="molecule type" value="Genomic_DNA"/>
</dbReference>
<dbReference type="SUPFAM" id="SSF53850">
    <property type="entry name" value="Periplasmic binding protein-like II"/>
    <property type="match status" value="1"/>
</dbReference>
<evidence type="ECO:0000259" key="5">
    <source>
        <dbReference type="Pfam" id="PF03466"/>
    </source>
</evidence>
<dbReference type="Proteomes" id="UP001163064">
    <property type="component" value="Unassembled WGS sequence"/>
</dbReference>
<dbReference type="InterPro" id="IPR005119">
    <property type="entry name" value="LysR_subst-bd"/>
</dbReference>
<sequence length="218" mass="22918">PPRRLRLAVTNSPVLPGLLSRLRERRPGIAPTVTSVYASSDSVELLEKGAVDAAIAADYPGLELRHSAAVTHRGFATEPSFVALPATHRLCRARDVALADLVDDAWFLTPDDGAGWPGVFYAACEAAGFAPATVHEFLGDSLQLQAMIAQGLGVSVVQATLRPAPGVVVKPLSGAPLWCRYVLAWRGDAVSDAQADTLVACASASYRALAARSAHLRA</sequence>
<reference evidence="6" key="1">
    <citation type="submission" date="2022-10" db="EMBL/GenBank/DDBJ databases">
        <title>Streptomyces beihaiensis sp. nov., a chitin degrading actinobacterium, isolated from shrimp pond soil.</title>
        <authorList>
            <person name="Xie J."/>
            <person name="Shen N."/>
        </authorList>
    </citation>
    <scope>NUCLEOTIDE SEQUENCE</scope>
    <source>
        <strain evidence="6">GXMU-J5</strain>
    </source>
</reference>
<keyword evidence="7" id="KW-1185">Reference proteome</keyword>
<dbReference type="Pfam" id="PF03466">
    <property type="entry name" value="LysR_substrate"/>
    <property type="match status" value="1"/>
</dbReference>
<evidence type="ECO:0000256" key="3">
    <source>
        <dbReference type="ARBA" id="ARBA00023125"/>
    </source>
</evidence>
<evidence type="ECO:0000256" key="1">
    <source>
        <dbReference type="ARBA" id="ARBA00009437"/>
    </source>
</evidence>